<gene>
    <name evidence="1" type="ORF">g.23333</name>
</gene>
<feature type="non-terminal residue" evidence="1">
    <location>
        <position position="1"/>
    </location>
</feature>
<dbReference type="EMBL" id="GEBQ01028001">
    <property type="protein sequence ID" value="JAT11976.1"/>
    <property type="molecule type" value="Transcribed_RNA"/>
</dbReference>
<reference evidence="1" key="1">
    <citation type="submission" date="2015-11" db="EMBL/GenBank/DDBJ databases">
        <title>De novo transcriptome assembly of four potential Pierce s Disease insect vectors from Arizona vineyards.</title>
        <authorList>
            <person name="Tassone E.E."/>
        </authorList>
    </citation>
    <scope>NUCLEOTIDE SEQUENCE</scope>
</reference>
<protein>
    <recommendedName>
        <fullName evidence="2">Lipid-binding serum glycoprotein N-terminal domain-containing protein</fullName>
    </recommendedName>
</protein>
<accession>A0A1B6KKL6</accession>
<evidence type="ECO:0008006" key="2">
    <source>
        <dbReference type="Google" id="ProtNLM"/>
    </source>
</evidence>
<organism evidence="1">
    <name type="scientific">Graphocephala atropunctata</name>
    <dbReference type="NCBI Taxonomy" id="36148"/>
    <lineage>
        <taxon>Eukaryota</taxon>
        <taxon>Metazoa</taxon>
        <taxon>Ecdysozoa</taxon>
        <taxon>Arthropoda</taxon>
        <taxon>Hexapoda</taxon>
        <taxon>Insecta</taxon>
        <taxon>Pterygota</taxon>
        <taxon>Neoptera</taxon>
        <taxon>Paraneoptera</taxon>
        <taxon>Hemiptera</taxon>
        <taxon>Auchenorrhyncha</taxon>
        <taxon>Membracoidea</taxon>
        <taxon>Cicadellidae</taxon>
        <taxon>Cicadellinae</taxon>
        <taxon>Cicadellini</taxon>
        <taxon>Graphocephala</taxon>
    </lineage>
</organism>
<proteinExistence type="predicted"/>
<dbReference type="Gene3D" id="3.15.10.10">
    <property type="entry name" value="Bactericidal permeability-increasing protein, domain 1"/>
    <property type="match status" value="1"/>
</dbReference>
<dbReference type="AlphaFoldDB" id="A0A1B6KKL6"/>
<evidence type="ECO:0000313" key="1">
    <source>
        <dbReference type="EMBL" id="JAT11976.1"/>
    </source>
</evidence>
<name>A0A1B6KKL6_9HEMI</name>
<sequence>EPQDVVLQRFSNVTIQELTSTMFKLPVICAILCLSLQCRCLSLSQLQDPETDVDEFFTQFLYSLSDSLVESYGNEIAIPDFSGSFGHKWMSVKFSATGGLFGDLNTLKFDNVSVLTTPDSILVNLEIQLGKLQVSFDRLEASFKMFSVDGSAQLLAHENLLSVQARVVFEDDQCVAVLNFLKLRVFDQVEVTLSVDQSSVNDEMVNRMFQKAMNKHKDFLLSKIESKLSELGSEALAKICDYLV</sequence>